<evidence type="ECO:0000313" key="5">
    <source>
        <dbReference type="EMBL" id="MFC4312813.1"/>
    </source>
</evidence>
<sequence>MRNLLRSLVSATLMVGVVLTAHAEGVTGPVRLVTLDPGHFHASLVQKFMYEGVDPSVHVYAPKGDDVLEHMKRIEGFNKRADRPTQWRTEIYTGPDYLQRMLQDRSGNVVVISGNNAQKAQYILSSIDAGFNVLADKPMAITPADLEKLKQAFALAEKKGTLLYDIMTERFEITSILQRELSQRPELFGSLLRGTPTDPAIRKESVHHFSKIVAGAPLKRPQWFFDVHQQGEGLVDVTTHLVDLVQWQAFPEQALQPEDAKVLSAKHSRTPITLEQFSKVTGATAFPDFLKSDVQNGVLNVYANGEFTYRLRDVHALISVKWNFEAPPGGGDTHFSVMRGSKATLMIQQGAAQQFKPVLSIERAKNVTAEAFDAAVKSTIESLQSKYPGVGVRRDGERWTVTVPETYNVGHEAHFAQVTENFLKYLRSGKLPAWEVPNILTKYATLMQAYQLSR</sequence>
<feature type="domain" description="Gfo/Idh/MocA-like oxidoreductase N-terminal" evidence="3">
    <location>
        <begin position="87"/>
        <end position="157"/>
    </location>
</feature>
<comment type="caution">
    <text evidence="5">The sequence shown here is derived from an EMBL/GenBank/DDBJ whole genome shotgun (WGS) entry which is preliminary data.</text>
</comment>
<feature type="domain" description="Putative oxidoreductase C-terminal" evidence="4">
    <location>
        <begin position="177"/>
        <end position="453"/>
    </location>
</feature>
<evidence type="ECO:0000256" key="2">
    <source>
        <dbReference type="SAM" id="SignalP"/>
    </source>
</evidence>
<dbReference type="InterPro" id="IPR050463">
    <property type="entry name" value="Gfo/Idh/MocA_oxidrdct_glycsds"/>
</dbReference>
<feature type="chain" id="PRO_5045062459" evidence="2">
    <location>
        <begin position="24"/>
        <end position="454"/>
    </location>
</feature>
<dbReference type="PANTHER" id="PTHR43818">
    <property type="entry name" value="BCDNA.GH03377"/>
    <property type="match status" value="1"/>
</dbReference>
<evidence type="ECO:0000313" key="6">
    <source>
        <dbReference type="Proteomes" id="UP001595904"/>
    </source>
</evidence>
<evidence type="ECO:0000259" key="4">
    <source>
        <dbReference type="Pfam" id="PF16490"/>
    </source>
</evidence>
<dbReference type="RefSeq" id="WP_380602526.1">
    <property type="nucleotide sequence ID" value="NZ_JBHSDU010000014.1"/>
</dbReference>
<name>A0ABV8T0X7_9GAMM</name>
<keyword evidence="1" id="KW-0560">Oxidoreductase</keyword>
<dbReference type="Pfam" id="PF16490">
    <property type="entry name" value="Oxidoreduct_C"/>
    <property type="match status" value="1"/>
</dbReference>
<reference evidence="6" key="1">
    <citation type="journal article" date="2019" name="Int. J. Syst. Evol. Microbiol.">
        <title>The Global Catalogue of Microorganisms (GCM) 10K type strain sequencing project: providing services to taxonomists for standard genome sequencing and annotation.</title>
        <authorList>
            <consortium name="The Broad Institute Genomics Platform"/>
            <consortium name="The Broad Institute Genome Sequencing Center for Infectious Disease"/>
            <person name="Wu L."/>
            <person name="Ma J."/>
        </authorList>
    </citation>
    <scope>NUCLEOTIDE SEQUENCE [LARGE SCALE GENOMIC DNA]</scope>
    <source>
        <strain evidence="6">CGMCC 1.10759</strain>
    </source>
</reference>
<dbReference type="Proteomes" id="UP001595904">
    <property type="component" value="Unassembled WGS sequence"/>
</dbReference>
<evidence type="ECO:0000259" key="3">
    <source>
        <dbReference type="Pfam" id="PF01408"/>
    </source>
</evidence>
<proteinExistence type="predicted"/>
<accession>A0ABV8T0X7</accession>
<keyword evidence="6" id="KW-1185">Reference proteome</keyword>
<dbReference type="InterPro" id="IPR036291">
    <property type="entry name" value="NAD(P)-bd_dom_sf"/>
</dbReference>
<dbReference type="InterPro" id="IPR000683">
    <property type="entry name" value="Gfo/Idh/MocA-like_OxRdtase_N"/>
</dbReference>
<keyword evidence="2" id="KW-0732">Signal</keyword>
<protein>
    <submittedName>
        <fullName evidence="5">Oxidoreductase C-terminal domain-containing protein</fullName>
    </submittedName>
</protein>
<dbReference type="Gene3D" id="3.40.50.720">
    <property type="entry name" value="NAD(P)-binding Rossmann-like Domain"/>
    <property type="match status" value="1"/>
</dbReference>
<dbReference type="PANTHER" id="PTHR43818:SF11">
    <property type="entry name" value="BCDNA.GH03377"/>
    <property type="match status" value="1"/>
</dbReference>
<feature type="signal peptide" evidence="2">
    <location>
        <begin position="1"/>
        <end position="23"/>
    </location>
</feature>
<gene>
    <name evidence="5" type="ORF">ACFPN2_27255</name>
</gene>
<dbReference type="Gene3D" id="3.30.360.10">
    <property type="entry name" value="Dihydrodipicolinate Reductase, domain 2"/>
    <property type="match status" value="1"/>
</dbReference>
<evidence type="ECO:0000256" key="1">
    <source>
        <dbReference type="ARBA" id="ARBA00023002"/>
    </source>
</evidence>
<dbReference type="Pfam" id="PF01408">
    <property type="entry name" value="GFO_IDH_MocA"/>
    <property type="match status" value="1"/>
</dbReference>
<dbReference type="InterPro" id="IPR032459">
    <property type="entry name" value="Oxidoreduct_C"/>
</dbReference>
<dbReference type="EMBL" id="JBHSDU010000014">
    <property type="protein sequence ID" value="MFC4312813.1"/>
    <property type="molecule type" value="Genomic_DNA"/>
</dbReference>
<dbReference type="SUPFAM" id="SSF51735">
    <property type="entry name" value="NAD(P)-binding Rossmann-fold domains"/>
    <property type="match status" value="1"/>
</dbReference>
<organism evidence="5 6">
    <name type="scientific">Steroidobacter flavus</name>
    <dbReference type="NCBI Taxonomy" id="1842136"/>
    <lineage>
        <taxon>Bacteria</taxon>
        <taxon>Pseudomonadati</taxon>
        <taxon>Pseudomonadota</taxon>
        <taxon>Gammaproteobacteria</taxon>
        <taxon>Steroidobacterales</taxon>
        <taxon>Steroidobacteraceae</taxon>
        <taxon>Steroidobacter</taxon>
    </lineage>
</organism>